<dbReference type="PANTHER" id="PTHR34394">
    <property type="entry name" value="SIMILAR TO RIKEN CDNA 2310022B05"/>
    <property type="match status" value="1"/>
</dbReference>
<dbReference type="AlphaFoldDB" id="K1RX43"/>
<dbReference type="Pfam" id="PF15797">
    <property type="entry name" value="DUF4706"/>
    <property type="match status" value="1"/>
</dbReference>
<dbReference type="InParanoid" id="K1RX43"/>
<dbReference type="PANTHER" id="PTHR34394:SF1">
    <property type="entry name" value="SIMILAR TO RIKEN CDNA 2310022B05"/>
    <property type="match status" value="1"/>
</dbReference>
<feature type="compositionally biased region" description="Basic and acidic residues" evidence="1">
    <location>
        <begin position="260"/>
        <end position="276"/>
    </location>
</feature>
<feature type="region of interest" description="Disordered" evidence="1">
    <location>
        <begin position="117"/>
        <end position="146"/>
    </location>
</feature>
<evidence type="ECO:0000313" key="2">
    <source>
        <dbReference type="EMBL" id="EKC39506.1"/>
    </source>
</evidence>
<sequence>MDSATLKYFSSINPLTKRVVGDVMLVEELLAVRWSAMNLKEKDSALDDFFVKPDIRRVYQDADRPERYPESFPRLTISSGEKIIIDENNDFWTWQDEHSAPFSWRSKSQEDLTLADLEPEELAKPSSKASKSKKQESSSSAKPPETQFLYKSESLWNDTFPEKLKEMNSVKHSEVILTQNKTDDPTDRRSQSPEAINYAFKGSNGDLRKPATEKQPNGIHHNSPKRTPSIKSETKNTKLSLSSSFSRKKQQDGEPLVNSTRKDSLSKSKSSSREFNEVELNAFDNPAMAGTVGLLSQEEESSSSSNSSPAHKPLLKEPIRQTMEREGVVFHQPSFEGEDGFRTAELQPLESSQSEIDPKSRAWIIRSNETRSVEFDLMICVWQLDALNDSSIPMTGFDFLDSW</sequence>
<dbReference type="InterPro" id="IPR031600">
    <property type="entry name" value="DUF4706"/>
</dbReference>
<feature type="region of interest" description="Disordered" evidence="1">
    <location>
        <begin position="295"/>
        <end position="314"/>
    </location>
</feature>
<protein>
    <submittedName>
        <fullName evidence="2">Uncharacterized protein</fullName>
    </submittedName>
</protein>
<accession>K1RX43</accession>
<gene>
    <name evidence="2" type="ORF">CGI_10027912</name>
</gene>
<organism evidence="2">
    <name type="scientific">Magallana gigas</name>
    <name type="common">Pacific oyster</name>
    <name type="synonym">Crassostrea gigas</name>
    <dbReference type="NCBI Taxonomy" id="29159"/>
    <lineage>
        <taxon>Eukaryota</taxon>
        <taxon>Metazoa</taxon>
        <taxon>Spiralia</taxon>
        <taxon>Lophotrochozoa</taxon>
        <taxon>Mollusca</taxon>
        <taxon>Bivalvia</taxon>
        <taxon>Autobranchia</taxon>
        <taxon>Pteriomorphia</taxon>
        <taxon>Ostreida</taxon>
        <taxon>Ostreoidea</taxon>
        <taxon>Ostreidae</taxon>
        <taxon>Magallana</taxon>
    </lineage>
</organism>
<name>K1RX43_MAGGI</name>
<dbReference type="EMBL" id="JH818386">
    <property type="protein sequence ID" value="EKC39506.1"/>
    <property type="molecule type" value="Genomic_DNA"/>
</dbReference>
<proteinExistence type="predicted"/>
<reference evidence="2" key="1">
    <citation type="journal article" date="2012" name="Nature">
        <title>The oyster genome reveals stress adaptation and complexity of shell formation.</title>
        <authorList>
            <person name="Zhang G."/>
            <person name="Fang X."/>
            <person name="Guo X."/>
            <person name="Li L."/>
            <person name="Luo R."/>
            <person name="Xu F."/>
            <person name="Yang P."/>
            <person name="Zhang L."/>
            <person name="Wang X."/>
            <person name="Qi H."/>
            <person name="Xiong Z."/>
            <person name="Que H."/>
            <person name="Xie Y."/>
            <person name="Holland P.W."/>
            <person name="Paps J."/>
            <person name="Zhu Y."/>
            <person name="Wu F."/>
            <person name="Chen Y."/>
            <person name="Wang J."/>
            <person name="Peng C."/>
            <person name="Meng J."/>
            <person name="Yang L."/>
            <person name="Liu J."/>
            <person name="Wen B."/>
            <person name="Zhang N."/>
            <person name="Huang Z."/>
            <person name="Zhu Q."/>
            <person name="Feng Y."/>
            <person name="Mount A."/>
            <person name="Hedgecock D."/>
            <person name="Xu Z."/>
            <person name="Liu Y."/>
            <person name="Domazet-Loso T."/>
            <person name="Du Y."/>
            <person name="Sun X."/>
            <person name="Zhang S."/>
            <person name="Liu B."/>
            <person name="Cheng P."/>
            <person name="Jiang X."/>
            <person name="Li J."/>
            <person name="Fan D."/>
            <person name="Wang W."/>
            <person name="Fu W."/>
            <person name="Wang T."/>
            <person name="Wang B."/>
            <person name="Zhang J."/>
            <person name="Peng Z."/>
            <person name="Li Y."/>
            <person name="Li N."/>
            <person name="Wang J."/>
            <person name="Chen M."/>
            <person name="He Y."/>
            <person name="Tan F."/>
            <person name="Song X."/>
            <person name="Zheng Q."/>
            <person name="Huang R."/>
            <person name="Yang H."/>
            <person name="Du X."/>
            <person name="Chen L."/>
            <person name="Yang M."/>
            <person name="Gaffney P.M."/>
            <person name="Wang S."/>
            <person name="Luo L."/>
            <person name="She Z."/>
            <person name="Ming Y."/>
            <person name="Huang W."/>
            <person name="Zhang S."/>
            <person name="Huang B."/>
            <person name="Zhang Y."/>
            <person name="Qu T."/>
            <person name="Ni P."/>
            <person name="Miao G."/>
            <person name="Wang J."/>
            <person name="Wang Q."/>
            <person name="Steinberg C.E."/>
            <person name="Wang H."/>
            <person name="Li N."/>
            <person name="Qian L."/>
            <person name="Zhang G."/>
            <person name="Li Y."/>
            <person name="Yang H."/>
            <person name="Liu X."/>
            <person name="Wang J."/>
            <person name="Yin Y."/>
            <person name="Wang J."/>
        </authorList>
    </citation>
    <scope>NUCLEOTIDE SEQUENCE [LARGE SCALE GENOMIC DNA]</scope>
    <source>
        <strain evidence="2">05x7-T-G4-1.051#20</strain>
    </source>
</reference>
<evidence type="ECO:0000256" key="1">
    <source>
        <dbReference type="SAM" id="MobiDB-lite"/>
    </source>
</evidence>
<dbReference type="HOGENOM" id="CLU_683811_0_0_1"/>
<feature type="region of interest" description="Disordered" evidence="1">
    <location>
        <begin position="198"/>
        <end position="282"/>
    </location>
</feature>